<keyword evidence="2" id="KW-1185">Reference proteome</keyword>
<dbReference type="OrthoDB" id="3231855at2759"/>
<dbReference type="InParanoid" id="A0A2H3DW76"/>
<evidence type="ECO:0000313" key="1">
    <source>
        <dbReference type="EMBL" id="PBK98310.1"/>
    </source>
</evidence>
<dbReference type="EMBL" id="KZ293648">
    <property type="protein sequence ID" value="PBK98310.1"/>
    <property type="molecule type" value="Genomic_DNA"/>
</dbReference>
<dbReference type="STRING" id="47427.A0A2H3DW76"/>
<organism evidence="1 2">
    <name type="scientific">Armillaria gallica</name>
    <name type="common">Bulbous honey fungus</name>
    <name type="synonym">Armillaria bulbosa</name>
    <dbReference type="NCBI Taxonomy" id="47427"/>
    <lineage>
        <taxon>Eukaryota</taxon>
        <taxon>Fungi</taxon>
        <taxon>Dikarya</taxon>
        <taxon>Basidiomycota</taxon>
        <taxon>Agaricomycotina</taxon>
        <taxon>Agaricomycetes</taxon>
        <taxon>Agaricomycetidae</taxon>
        <taxon>Agaricales</taxon>
        <taxon>Marasmiineae</taxon>
        <taxon>Physalacriaceae</taxon>
        <taxon>Armillaria</taxon>
    </lineage>
</organism>
<gene>
    <name evidence="1" type="ORF">ARMGADRAFT_1008743</name>
</gene>
<protein>
    <submittedName>
        <fullName evidence="1">Uncharacterized protein</fullName>
    </submittedName>
</protein>
<proteinExistence type="predicted"/>
<dbReference type="AlphaFoldDB" id="A0A2H3DW76"/>
<evidence type="ECO:0000313" key="2">
    <source>
        <dbReference type="Proteomes" id="UP000217790"/>
    </source>
</evidence>
<dbReference type="Proteomes" id="UP000217790">
    <property type="component" value="Unassembled WGS sequence"/>
</dbReference>
<sequence length="53" mass="6059">MRKYQLVAELDPSNSGVLVVQLNGLTPIRHRHHLNIFHRRSGGRSRRTGNIEA</sequence>
<accession>A0A2H3DW76</accession>
<name>A0A2H3DW76_ARMGA</name>
<reference evidence="2" key="1">
    <citation type="journal article" date="2017" name="Nat. Ecol. Evol.">
        <title>Genome expansion and lineage-specific genetic innovations in the forest pathogenic fungi Armillaria.</title>
        <authorList>
            <person name="Sipos G."/>
            <person name="Prasanna A.N."/>
            <person name="Walter M.C."/>
            <person name="O'Connor E."/>
            <person name="Balint B."/>
            <person name="Krizsan K."/>
            <person name="Kiss B."/>
            <person name="Hess J."/>
            <person name="Varga T."/>
            <person name="Slot J."/>
            <person name="Riley R."/>
            <person name="Boka B."/>
            <person name="Rigling D."/>
            <person name="Barry K."/>
            <person name="Lee J."/>
            <person name="Mihaltcheva S."/>
            <person name="LaButti K."/>
            <person name="Lipzen A."/>
            <person name="Waldron R."/>
            <person name="Moloney N.M."/>
            <person name="Sperisen C."/>
            <person name="Kredics L."/>
            <person name="Vagvoelgyi C."/>
            <person name="Patrignani A."/>
            <person name="Fitzpatrick D."/>
            <person name="Nagy I."/>
            <person name="Doyle S."/>
            <person name="Anderson J.B."/>
            <person name="Grigoriev I.V."/>
            <person name="Gueldener U."/>
            <person name="Muensterkoetter M."/>
            <person name="Nagy L.G."/>
        </authorList>
    </citation>
    <scope>NUCLEOTIDE SEQUENCE [LARGE SCALE GENOMIC DNA]</scope>
    <source>
        <strain evidence="2">Ar21-2</strain>
    </source>
</reference>